<dbReference type="SUPFAM" id="SSF89550">
    <property type="entry name" value="PHP domain-like"/>
    <property type="match status" value="1"/>
</dbReference>
<keyword evidence="4 8" id="KW-0028">Amino-acid biosynthesis</keyword>
<comment type="pathway">
    <text evidence="1 8">Amino-acid biosynthesis; L-histidine biosynthesis; L-histidine from 5-phospho-alpha-D-ribose 1-diphosphate: step 8/9.</text>
</comment>
<dbReference type="EMBL" id="CP013213">
    <property type="protein sequence ID" value="AMC92737.1"/>
    <property type="molecule type" value="Genomic_DNA"/>
</dbReference>
<dbReference type="GO" id="GO:0004401">
    <property type="term" value="F:histidinol-phosphatase activity"/>
    <property type="evidence" value="ECO:0007669"/>
    <property type="project" value="UniProtKB-UniRule"/>
</dbReference>
<evidence type="ECO:0000259" key="9">
    <source>
        <dbReference type="Pfam" id="PF02811"/>
    </source>
</evidence>
<dbReference type="PANTHER" id="PTHR21039:SF0">
    <property type="entry name" value="HISTIDINOL-PHOSPHATASE"/>
    <property type="match status" value="1"/>
</dbReference>
<proteinExistence type="inferred from homology"/>
<dbReference type="Proteomes" id="UP000063781">
    <property type="component" value="Chromosome"/>
</dbReference>
<dbReference type="InterPro" id="IPR004013">
    <property type="entry name" value="PHP_dom"/>
</dbReference>
<keyword evidence="6 8" id="KW-0368">Histidine biosynthesis</keyword>
<reference evidence="10 11" key="1">
    <citation type="submission" date="2015-10" db="EMBL/GenBank/DDBJ databases">
        <title>Erysipelothrix larvae sp. LV19 isolated from the larval gut of the rhinoceros beetle, Trypoxylus dichotomus.</title>
        <authorList>
            <person name="Lim S."/>
            <person name="Kim B.-C."/>
        </authorList>
    </citation>
    <scope>NUCLEOTIDE SEQUENCE [LARGE SCALE GENOMIC DNA]</scope>
    <source>
        <strain evidence="10 11">LV19</strain>
    </source>
</reference>
<evidence type="ECO:0000256" key="7">
    <source>
        <dbReference type="ARBA" id="ARBA00049158"/>
    </source>
</evidence>
<feature type="domain" description="PHP" evidence="9">
    <location>
        <begin position="4"/>
        <end position="205"/>
    </location>
</feature>
<name>A0A0X8GYH2_9FIRM</name>
<evidence type="ECO:0000256" key="4">
    <source>
        <dbReference type="ARBA" id="ARBA00022605"/>
    </source>
</evidence>
<dbReference type="RefSeq" id="WP_067630522.1">
    <property type="nucleotide sequence ID" value="NZ_CP013213.1"/>
</dbReference>
<dbReference type="UniPathway" id="UPA00031">
    <property type="reaction ID" value="UER00013"/>
</dbReference>
<dbReference type="PANTHER" id="PTHR21039">
    <property type="entry name" value="HISTIDINOL PHOSPHATASE-RELATED"/>
    <property type="match status" value="1"/>
</dbReference>
<dbReference type="Gene3D" id="3.20.20.140">
    <property type="entry name" value="Metal-dependent hydrolases"/>
    <property type="match status" value="1"/>
</dbReference>
<dbReference type="InterPro" id="IPR016195">
    <property type="entry name" value="Pol/histidinol_Pase-like"/>
</dbReference>
<dbReference type="STRING" id="1514105.AOC36_01655"/>
<evidence type="ECO:0000256" key="5">
    <source>
        <dbReference type="ARBA" id="ARBA00022801"/>
    </source>
</evidence>
<dbReference type="Pfam" id="PF02811">
    <property type="entry name" value="PHP"/>
    <property type="match status" value="1"/>
</dbReference>
<dbReference type="GO" id="GO:0005737">
    <property type="term" value="C:cytoplasm"/>
    <property type="evidence" value="ECO:0007669"/>
    <property type="project" value="TreeGrafter"/>
</dbReference>
<dbReference type="EC" id="3.1.3.15" evidence="3 8"/>
<sequence>MRADYHVHSAYSDDSWYEMETVVKDAIELGLTEICFTDHVDYGIKIDWDDPREPKTVQGFKLLNVDYPNYFAQIASLQEKYKGLICVKKGLEFGIQTHTIPLYEALFQRYPMDFVLLSIHQIKDQEFWTGEFQAGKTHAQCYQAYYQEMLDVITQFKNYSCLAHMDLLRRYLDVEVDAFESTKDQITQILKLVIKDGKGIEVNTSSVRYGVKGLTPSREILTLYHQLGGTIITIGSDAHQQDHLGFHIEESKQILREIGFKATCTFDNMVPIFHAL</sequence>
<dbReference type="KEGG" id="erl:AOC36_01655"/>
<evidence type="ECO:0000256" key="8">
    <source>
        <dbReference type="RuleBase" id="RU366003"/>
    </source>
</evidence>
<evidence type="ECO:0000313" key="11">
    <source>
        <dbReference type="Proteomes" id="UP000063781"/>
    </source>
</evidence>
<evidence type="ECO:0000256" key="2">
    <source>
        <dbReference type="ARBA" id="ARBA00009152"/>
    </source>
</evidence>
<evidence type="ECO:0000256" key="6">
    <source>
        <dbReference type="ARBA" id="ARBA00023102"/>
    </source>
</evidence>
<evidence type="ECO:0000313" key="10">
    <source>
        <dbReference type="EMBL" id="AMC92737.1"/>
    </source>
</evidence>
<keyword evidence="5 8" id="KW-0378">Hydrolase</keyword>
<dbReference type="OrthoDB" id="9775255at2"/>
<dbReference type="InterPro" id="IPR010140">
    <property type="entry name" value="Histidinol_P_phosphatase_HisJ"/>
</dbReference>
<dbReference type="NCBIfam" id="TIGR01856">
    <property type="entry name" value="hisJ_fam"/>
    <property type="match status" value="1"/>
</dbReference>
<dbReference type="GO" id="GO:0000105">
    <property type="term" value="P:L-histidine biosynthetic process"/>
    <property type="evidence" value="ECO:0007669"/>
    <property type="project" value="UniProtKB-UniRule"/>
</dbReference>
<comment type="similarity">
    <text evidence="2 8">Belongs to the PHP hydrolase family. HisK subfamily.</text>
</comment>
<comment type="catalytic activity">
    <reaction evidence="7 8">
        <text>L-histidinol phosphate + H2O = L-histidinol + phosphate</text>
        <dbReference type="Rhea" id="RHEA:14465"/>
        <dbReference type="ChEBI" id="CHEBI:15377"/>
        <dbReference type="ChEBI" id="CHEBI:43474"/>
        <dbReference type="ChEBI" id="CHEBI:57699"/>
        <dbReference type="ChEBI" id="CHEBI:57980"/>
        <dbReference type="EC" id="3.1.3.15"/>
    </reaction>
</comment>
<accession>A0A0X8GYH2</accession>
<keyword evidence="11" id="KW-1185">Reference proteome</keyword>
<protein>
    <recommendedName>
        <fullName evidence="3 8">Histidinol-phosphatase</fullName>
        <shortName evidence="8">HolPase</shortName>
        <ecNumber evidence="3 8">3.1.3.15</ecNumber>
    </recommendedName>
</protein>
<organism evidence="10 11">
    <name type="scientific">Erysipelothrix larvae</name>
    <dbReference type="NCBI Taxonomy" id="1514105"/>
    <lineage>
        <taxon>Bacteria</taxon>
        <taxon>Bacillati</taxon>
        <taxon>Bacillota</taxon>
        <taxon>Erysipelotrichia</taxon>
        <taxon>Erysipelotrichales</taxon>
        <taxon>Erysipelotrichaceae</taxon>
        <taxon>Erysipelothrix</taxon>
    </lineage>
</organism>
<gene>
    <name evidence="10" type="ORF">AOC36_01655</name>
</gene>
<evidence type="ECO:0000256" key="1">
    <source>
        <dbReference type="ARBA" id="ARBA00004970"/>
    </source>
</evidence>
<evidence type="ECO:0000256" key="3">
    <source>
        <dbReference type="ARBA" id="ARBA00013085"/>
    </source>
</evidence>
<dbReference type="AlphaFoldDB" id="A0A0X8GYH2"/>